<dbReference type="PROSITE" id="PS51186">
    <property type="entry name" value="GNAT"/>
    <property type="match status" value="1"/>
</dbReference>
<dbReference type="Proteomes" id="UP000306196">
    <property type="component" value="Unassembled WGS sequence"/>
</dbReference>
<dbReference type="EMBL" id="VAUV01000003">
    <property type="protein sequence ID" value="TLD71974.1"/>
    <property type="molecule type" value="Genomic_DNA"/>
</dbReference>
<evidence type="ECO:0000313" key="3">
    <source>
        <dbReference type="Proteomes" id="UP000306196"/>
    </source>
</evidence>
<dbReference type="PANTHER" id="PTHR43233:SF1">
    <property type="entry name" value="FAMILY N-ACETYLTRANSFERASE, PUTATIVE (AFU_ORTHOLOGUE AFUA_6G03350)-RELATED"/>
    <property type="match status" value="1"/>
</dbReference>
<dbReference type="Gene3D" id="3.40.630.30">
    <property type="match status" value="1"/>
</dbReference>
<evidence type="ECO:0000313" key="2">
    <source>
        <dbReference type="EMBL" id="TLD71974.1"/>
    </source>
</evidence>
<keyword evidence="3" id="KW-1185">Reference proteome</keyword>
<evidence type="ECO:0000259" key="1">
    <source>
        <dbReference type="PROSITE" id="PS51186"/>
    </source>
</evidence>
<reference evidence="2 3" key="1">
    <citation type="submission" date="2019-05" db="EMBL/GenBank/DDBJ databases">
        <title>Verrucobacter flavum gen. nov., sp. nov. a new member of the family Verrucomicrobiaceae.</title>
        <authorList>
            <person name="Szuroczki S."/>
            <person name="Abbaszade G."/>
            <person name="Szabo A."/>
            <person name="Felfoldi T."/>
            <person name="Schumann P."/>
            <person name="Boka K."/>
            <person name="Keki Z."/>
            <person name="Toumi M."/>
            <person name="Toth E."/>
        </authorList>
    </citation>
    <scope>NUCLEOTIDE SEQUENCE [LARGE SCALE GENOMIC DNA]</scope>
    <source>
        <strain evidence="2 3">MG-N-17</strain>
    </source>
</reference>
<gene>
    <name evidence="2" type="ORF">FEM03_04420</name>
</gene>
<dbReference type="CDD" id="cd04301">
    <property type="entry name" value="NAT_SF"/>
    <property type="match status" value="1"/>
</dbReference>
<keyword evidence="2" id="KW-0808">Transferase</keyword>
<dbReference type="AlphaFoldDB" id="A0A5R8KI30"/>
<dbReference type="OrthoDB" id="9775804at2"/>
<comment type="caution">
    <text evidence="2">The sequence shown here is derived from an EMBL/GenBank/DDBJ whole genome shotgun (WGS) entry which is preliminary data.</text>
</comment>
<dbReference type="InterPro" id="IPR000182">
    <property type="entry name" value="GNAT_dom"/>
</dbReference>
<name>A0A5R8KI30_9BACT</name>
<accession>A0A5R8KI30</accession>
<dbReference type="InterPro" id="IPR016181">
    <property type="entry name" value="Acyl_CoA_acyltransferase"/>
</dbReference>
<organism evidence="2 3">
    <name type="scientific">Phragmitibacter flavus</name>
    <dbReference type="NCBI Taxonomy" id="2576071"/>
    <lineage>
        <taxon>Bacteria</taxon>
        <taxon>Pseudomonadati</taxon>
        <taxon>Verrucomicrobiota</taxon>
        <taxon>Verrucomicrobiia</taxon>
        <taxon>Verrucomicrobiales</taxon>
        <taxon>Verrucomicrobiaceae</taxon>
        <taxon>Phragmitibacter</taxon>
    </lineage>
</organism>
<dbReference type="Pfam" id="PF13673">
    <property type="entry name" value="Acetyltransf_10"/>
    <property type="match status" value="1"/>
</dbReference>
<sequence>MPSHYSTDRKINCDQFVDLLQRSTLAERRPVDDPACIQAMLDHADLLCTAWDDDRLIGIARSVTDFHFCCYLSDLAVDKNYQRTGIGKQLIRLTMSMLGPKAKLILLSAPQATGYYPKIGFQSHPSAWIIESTRPL</sequence>
<dbReference type="InterPro" id="IPR053144">
    <property type="entry name" value="Acetyltransferase_Butenolide"/>
</dbReference>
<proteinExistence type="predicted"/>
<feature type="domain" description="N-acetyltransferase" evidence="1">
    <location>
        <begin position="3"/>
        <end position="136"/>
    </location>
</feature>
<dbReference type="SUPFAM" id="SSF55729">
    <property type="entry name" value="Acyl-CoA N-acyltransferases (Nat)"/>
    <property type="match status" value="1"/>
</dbReference>
<protein>
    <submittedName>
        <fullName evidence="2">GNAT family N-acetyltransferase</fullName>
    </submittedName>
</protein>
<dbReference type="RefSeq" id="WP_138084979.1">
    <property type="nucleotide sequence ID" value="NZ_VAUV01000003.1"/>
</dbReference>
<dbReference type="PANTHER" id="PTHR43233">
    <property type="entry name" value="FAMILY N-ACETYLTRANSFERASE, PUTATIVE (AFU_ORTHOLOGUE AFUA_6G03350)-RELATED"/>
    <property type="match status" value="1"/>
</dbReference>
<dbReference type="GO" id="GO:0016747">
    <property type="term" value="F:acyltransferase activity, transferring groups other than amino-acyl groups"/>
    <property type="evidence" value="ECO:0007669"/>
    <property type="project" value="InterPro"/>
</dbReference>